<feature type="repeat" description="ANK" evidence="3">
    <location>
        <begin position="449"/>
        <end position="481"/>
    </location>
</feature>
<evidence type="ECO:0008006" key="7">
    <source>
        <dbReference type="Google" id="ProtNLM"/>
    </source>
</evidence>
<dbReference type="OrthoDB" id="539213at2759"/>
<dbReference type="STRING" id="155417.A0A4Q4SXB0"/>
<comment type="caution">
    <text evidence="5">The sequence shown here is derived from an EMBL/GenBank/DDBJ whole genome shotgun (WGS) entry which is preliminary data.</text>
</comment>
<feature type="region of interest" description="Disordered" evidence="4">
    <location>
        <begin position="539"/>
        <end position="560"/>
    </location>
</feature>
<dbReference type="Pfam" id="PF12796">
    <property type="entry name" value="Ank_2"/>
    <property type="match status" value="1"/>
</dbReference>
<dbReference type="AlphaFoldDB" id="A0A4Q4SXB0"/>
<proteinExistence type="predicted"/>
<evidence type="ECO:0000256" key="4">
    <source>
        <dbReference type="SAM" id="MobiDB-lite"/>
    </source>
</evidence>
<feature type="repeat" description="ANK" evidence="3">
    <location>
        <begin position="9"/>
        <end position="41"/>
    </location>
</feature>
<evidence type="ECO:0000313" key="5">
    <source>
        <dbReference type="EMBL" id="RYO90003.1"/>
    </source>
</evidence>
<dbReference type="PANTHER" id="PTHR24171">
    <property type="entry name" value="ANKYRIN REPEAT DOMAIN-CONTAINING PROTEIN 39-RELATED"/>
    <property type="match status" value="1"/>
</dbReference>
<dbReference type="SMART" id="SM00248">
    <property type="entry name" value="ANK"/>
    <property type="match status" value="6"/>
</dbReference>
<evidence type="ECO:0000256" key="3">
    <source>
        <dbReference type="PROSITE-ProRule" id="PRU00023"/>
    </source>
</evidence>
<dbReference type="Proteomes" id="UP000293360">
    <property type="component" value="Unassembled WGS sequence"/>
</dbReference>
<dbReference type="Pfam" id="PF00023">
    <property type="entry name" value="Ank"/>
    <property type="match status" value="1"/>
</dbReference>
<feature type="compositionally biased region" description="Acidic residues" evidence="4">
    <location>
        <begin position="540"/>
        <end position="560"/>
    </location>
</feature>
<dbReference type="PROSITE" id="PS50088">
    <property type="entry name" value="ANK_REPEAT"/>
    <property type="match status" value="3"/>
</dbReference>
<dbReference type="InterPro" id="IPR002110">
    <property type="entry name" value="Ankyrin_rpt"/>
</dbReference>
<sequence>MPRNIEHNQGPSALHFAAFSGNMKMCQLLLRYGANLFHQADLELLHAWLRSGGYYDMMEDSIFDLDRLHPRPLPSQGDLHRAIQVSLLPVVEELLLLGVNVDERAVVEDCNCFNFSAIVPNRDQELTALEVAVEKGMADAVALLLKFGATVTENVLRIAAGLGRHSILQMLVRQAAWTTEDVLSLAVKLGNCPMVQMSVEQGAPITDTVFETALETFYTVPTAPSISRYLAMVTGSSDIQLGDSRHALAIKLAGINMSRTLLAAVQSNDHLLISDLVGTDLSFPVHPPDDGYLILREAILYDRYWTVDRFLQAYPTAYDSRSLFNAVTRFIHTPWTEKQLEIAEKLLDRRQPGIRPDRLEMTAINIAVSLAEERDHTLLDLMLHLFAVERGNLQIIRLLLDVGAAVNAPPSRWFGATALQLAAIKGYIGIARLLISLGANVNAPGAKYGGRTALEGAAEHGRLDLIQLLLEEGALIEGTGRNQFIRADGYALKQNRQVLANLLKSRGGWSEIDEYALAQEELTDPEQATILKDLPHIVTDEDDYGSCDEPAGDFESDEDE</sequence>
<dbReference type="SUPFAM" id="SSF48403">
    <property type="entry name" value="Ankyrin repeat"/>
    <property type="match status" value="1"/>
</dbReference>
<reference evidence="5 6" key="1">
    <citation type="submission" date="2018-06" db="EMBL/GenBank/DDBJ databases">
        <title>Complete Genomes of Monosporascus.</title>
        <authorList>
            <person name="Robinson A.J."/>
            <person name="Natvig D.O."/>
        </authorList>
    </citation>
    <scope>NUCLEOTIDE SEQUENCE [LARGE SCALE GENOMIC DNA]</scope>
    <source>
        <strain evidence="5 6">CBS 110550</strain>
    </source>
</reference>
<dbReference type="PRINTS" id="PR01415">
    <property type="entry name" value="ANKYRIN"/>
</dbReference>
<dbReference type="PROSITE" id="PS50297">
    <property type="entry name" value="ANK_REP_REGION"/>
    <property type="match status" value="3"/>
</dbReference>
<keyword evidence="6" id="KW-1185">Reference proteome</keyword>
<name>A0A4Q4SXB0_9PEZI</name>
<keyword evidence="2 3" id="KW-0040">ANK repeat</keyword>
<feature type="repeat" description="ANK" evidence="3">
    <location>
        <begin position="414"/>
        <end position="446"/>
    </location>
</feature>
<accession>A0A4Q4SXB0</accession>
<organism evidence="5 6">
    <name type="scientific">Monosporascus ibericus</name>
    <dbReference type="NCBI Taxonomy" id="155417"/>
    <lineage>
        <taxon>Eukaryota</taxon>
        <taxon>Fungi</taxon>
        <taxon>Dikarya</taxon>
        <taxon>Ascomycota</taxon>
        <taxon>Pezizomycotina</taxon>
        <taxon>Sordariomycetes</taxon>
        <taxon>Xylariomycetidae</taxon>
        <taxon>Xylariales</taxon>
        <taxon>Xylariales incertae sedis</taxon>
        <taxon>Monosporascus</taxon>
    </lineage>
</organism>
<keyword evidence="1" id="KW-0677">Repeat</keyword>
<evidence type="ECO:0000256" key="2">
    <source>
        <dbReference type="ARBA" id="ARBA00023043"/>
    </source>
</evidence>
<dbReference type="InterPro" id="IPR036770">
    <property type="entry name" value="Ankyrin_rpt-contain_sf"/>
</dbReference>
<evidence type="ECO:0000256" key="1">
    <source>
        <dbReference type="ARBA" id="ARBA00022737"/>
    </source>
</evidence>
<gene>
    <name evidence="5" type="ORF">DL764_008516</name>
</gene>
<protein>
    <recommendedName>
        <fullName evidence="7">Ankyrin</fullName>
    </recommendedName>
</protein>
<dbReference type="EMBL" id="QJNU01000674">
    <property type="protein sequence ID" value="RYO90003.1"/>
    <property type="molecule type" value="Genomic_DNA"/>
</dbReference>
<dbReference type="Gene3D" id="1.25.40.20">
    <property type="entry name" value="Ankyrin repeat-containing domain"/>
    <property type="match status" value="3"/>
</dbReference>
<evidence type="ECO:0000313" key="6">
    <source>
        <dbReference type="Proteomes" id="UP000293360"/>
    </source>
</evidence>